<evidence type="ECO:0000256" key="1">
    <source>
        <dbReference type="ARBA" id="ARBA00022723"/>
    </source>
</evidence>
<dbReference type="InterPro" id="IPR036864">
    <property type="entry name" value="Zn2-C6_fun-type_DNA-bd_sf"/>
</dbReference>
<organism evidence="6 7">
    <name type="scientific">Byssothecium circinans</name>
    <dbReference type="NCBI Taxonomy" id="147558"/>
    <lineage>
        <taxon>Eukaryota</taxon>
        <taxon>Fungi</taxon>
        <taxon>Dikarya</taxon>
        <taxon>Ascomycota</taxon>
        <taxon>Pezizomycotina</taxon>
        <taxon>Dothideomycetes</taxon>
        <taxon>Pleosporomycetidae</taxon>
        <taxon>Pleosporales</taxon>
        <taxon>Massarineae</taxon>
        <taxon>Massarinaceae</taxon>
        <taxon>Byssothecium</taxon>
    </lineage>
</organism>
<keyword evidence="1" id="KW-0479">Metal-binding</keyword>
<keyword evidence="2" id="KW-0539">Nucleus</keyword>
<dbReference type="PANTHER" id="PTHR46910">
    <property type="entry name" value="TRANSCRIPTION FACTOR PDR1"/>
    <property type="match status" value="1"/>
</dbReference>
<evidence type="ECO:0000313" key="7">
    <source>
        <dbReference type="Proteomes" id="UP000800035"/>
    </source>
</evidence>
<feature type="region of interest" description="Disordered" evidence="4">
    <location>
        <begin position="673"/>
        <end position="695"/>
    </location>
</feature>
<dbReference type="InterPro" id="IPR001138">
    <property type="entry name" value="Zn2Cys6_DnaBD"/>
</dbReference>
<evidence type="ECO:0000259" key="5">
    <source>
        <dbReference type="PROSITE" id="PS50048"/>
    </source>
</evidence>
<feature type="compositionally biased region" description="Polar residues" evidence="4">
    <location>
        <begin position="673"/>
        <end position="689"/>
    </location>
</feature>
<dbReference type="OrthoDB" id="103819at2759"/>
<dbReference type="SMART" id="SM00066">
    <property type="entry name" value="GAL4"/>
    <property type="match status" value="1"/>
</dbReference>
<gene>
    <name evidence="6" type="ORF">CC80DRAFT_476084</name>
</gene>
<dbReference type="GO" id="GO:0008270">
    <property type="term" value="F:zinc ion binding"/>
    <property type="evidence" value="ECO:0007669"/>
    <property type="project" value="InterPro"/>
</dbReference>
<dbReference type="CDD" id="cd12148">
    <property type="entry name" value="fungal_TF_MHR"/>
    <property type="match status" value="1"/>
</dbReference>
<name>A0A6A5TQU8_9PLEO</name>
<dbReference type="GO" id="GO:0006351">
    <property type="term" value="P:DNA-templated transcription"/>
    <property type="evidence" value="ECO:0007669"/>
    <property type="project" value="InterPro"/>
</dbReference>
<evidence type="ECO:0000313" key="6">
    <source>
        <dbReference type="EMBL" id="KAF1954350.1"/>
    </source>
</evidence>
<feature type="compositionally biased region" description="Polar residues" evidence="4">
    <location>
        <begin position="506"/>
        <end position="516"/>
    </location>
</feature>
<dbReference type="EMBL" id="ML976999">
    <property type="protein sequence ID" value="KAF1954350.1"/>
    <property type="molecule type" value="Genomic_DNA"/>
</dbReference>
<feature type="region of interest" description="Disordered" evidence="4">
    <location>
        <begin position="482"/>
        <end position="526"/>
    </location>
</feature>
<feature type="region of interest" description="Disordered" evidence="4">
    <location>
        <begin position="94"/>
        <end position="122"/>
    </location>
</feature>
<keyword evidence="3" id="KW-0175">Coiled coil</keyword>
<dbReference type="AlphaFoldDB" id="A0A6A5TQU8"/>
<dbReference type="Proteomes" id="UP000800035">
    <property type="component" value="Unassembled WGS sequence"/>
</dbReference>
<accession>A0A6A5TQU8</accession>
<keyword evidence="7" id="KW-1185">Reference proteome</keyword>
<dbReference type="InterPro" id="IPR007219">
    <property type="entry name" value="XnlR_reg_dom"/>
</dbReference>
<dbReference type="Gene3D" id="4.10.240.10">
    <property type="entry name" value="Zn(2)-C6 fungal-type DNA-binding domain"/>
    <property type="match status" value="1"/>
</dbReference>
<dbReference type="Pfam" id="PF04082">
    <property type="entry name" value="Fungal_trans"/>
    <property type="match status" value="1"/>
</dbReference>
<reference evidence="6" key="1">
    <citation type="journal article" date="2020" name="Stud. Mycol.">
        <title>101 Dothideomycetes genomes: a test case for predicting lifestyles and emergence of pathogens.</title>
        <authorList>
            <person name="Haridas S."/>
            <person name="Albert R."/>
            <person name="Binder M."/>
            <person name="Bloem J."/>
            <person name="Labutti K."/>
            <person name="Salamov A."/>
            <person name="Andreopoulos B."/>
            <person name="Baker S."/>
            <person name="Barry K."/>
            <person name="Bills G."/>
            <person name="Bluhm B."/>
            <person name="Cannon C."/>
            <person name="Castanera R."/>
            <person name="Culley D."/>
            <person name="Daum C."/>
            <person name="Ezra D."/>
            <person name="Gonzalez J."/>
            <person name="Henrissat B."/>
            <person name="Kuo A."/>
            <person name="Liang C."/>
            <person name="Lipzen A."/>
            <person name="Lutzoni F."/>
            <person name="Magnuson J."/>
            <person name="Mondo S."/>
            <person name="Nolan M."/>
            <person name="Ohm R."/>
            <person name="Pangilinan J."/>
            <person name="Park H.-J."/>
            <person name="Ramirez L."/>
            <person name="Alfaro M."/>
            <person name="Sun H."/>
            <person name="Tritt A."/>
            <person name="Yoshinaga Y."/>
            <person name="Zwiers L.-H."/>
            <person name="Turgeon B."/>
            <person name="Goodwin S."/>
            <person name="Spatafora J."/>
            <person name="Crous P."/>
            <person name="Grigoriev I."/>
        </authorList>
    </citation>
    <scope>NUCLEOTIDE SEQUENCE</scope>
    <source>
        <strain evidence="6">CBS 675.92</strain>
    </source>
</reference>
<dbReference type="CDD" id="cd00067">
    <property type="entry name" value="GAL4"/>
    <property type="match status" value="1"/>
</dbReference>
<feature type="coiled-coil region" evidence="3">
    <location>
        <begin position="61"/>
        <end position="88"/>
    </location>
</feature>
<dbReference type="Pfam" id="PF00172">
    <property type="entry name" value="Zn_clus"/>
    <property type="match status" value="1"/>
</dbReference>
<evidence type="ECO:0000256" key="2">
    <source>
        <dbReference type="ARBA" id="ARBA00023242"/>
    </source>
</evidence>
<dbReference type="SMART" id="SM00906">
    <property type="entry name" value="Fungal_trans"/>
    <property type="match status" value="1"/>
</dbReference>
<sequence length="795" mass="87812">MDNRDAEGVDGAKVQRACDACRGRKIRCDRGTPCSNCTSSKLNCVTTLPASKPQRQRVHISDEYEKKIDRIEERLSGIEHILETLAAKLGSLDLRKDPSDQSNQSISHKPSPGRSTPAAIPAPFEGETTINRQSEFARELLEQAVGSTPSIGQNAEIKNALTSLQDMVTRQGQYTNAMPASQPFFNRNLADLDASNLERPSWEVANEVLEKASVYPTMFLAVMFPFLKMRNMKDLFKETFLHPRESTVSHRILVFGVLYNLFVEFSNYPVLQNRVEGYRQHIQPCKTQFEIAISQLDLYLPATYENIVALLLASAFAIELCKPSLCWVLITNAAGLAQNLGYHRIQTMANDTEDERSSKIQVFWFIYMIDKTLSLRLGRASVIQDWDMSLPYPSMDDDHARFGSLVQMGVKRSSMSLYWIKVAQTQGKVYENLFSPAAFCKSREERARTATELVAALNQAWAERGEASAFYFAYTEVTPPGLTSTMTGPNPHTLELPARRKRPSATYPTPSQQSLGGSPAPRVQTMEGSSADVGNIFYLADVVSHYSTCALIQRAVSPDNVTFNQDCLESARAALVAHQRCHKQFNIKGNEDLWTGYVHWSILQSPFTPFIVIFCNAVLHCEAGDLASLSDFVHSLESCRTVSEGADRLYKMCHLFLLVAKLYVEAKTKESSQADSATAESQPQQNEGQTAGGLDVDVNTMNQFDPYLSALGLMPNSAWPMGGFPQMGAGTGGAVGQDAFPQAQGLDAGLAAGGVGVGMTLSGVNGQNNVQDWFSGSRYLMNLMEDDIQMPDFSL</sequence>
<evidence type="ECO:0000256" key="4">
    <source>
        <dbReference type="SAM" id="MobiDB-lite"/>
    </source>
</evidence>
<dbReference type="PANTHER" id="PTHR46910:SF5">
    <property type="entry name" value="ZN(II)2CYS6 TRANSCRIPTION FACTOR (EUROFUNG)"/>
    <property type="match status" value="1"/>
</dbReference>
<dbReference type="GO" id="GO:0000981">
    <property type="term" value="F:DNA-binding transcription factor activity, RNA polymerase II-specific"/>
    <property type="evidence" value="ECO:0007669"/>
    <property type="project" value="InterPro"/>
</dbReference>
<dbReference type="PROSITE" id="PS50048">
    <property type="entry name" value="ZN2_CY6_FUNGAL_2"/>
    <property type="match status" value="1"/>
</dbReference>
<dbReference type="PROSITE" id="PS00463">
    <property type="entry name" value="ZN2_CY6_FUNGAL_1"/>
    <property type="match status" value="1"/>
</dbReference>
<feature type="domain" description="Zn(2)-C6 fungal-type" evidence="5">
    <location>
        <begin position="17"/>
        <end position="46"/>
    </location>
</feature>
<dbReference type="GO" id="GO:0003677">
    <property type="term" value="F:DNA binding"/>
    <property type="evidence" value="ECO:0007669"/>
    <property type="project" value="InterPro"/>
</dbReference>
<dbReference type="InterPro" id="IPR050987">
    <property type="entry name" value="AtrR-like"/>
</dbReference>
<protein>
    <recommendedName>
        <fullName evidence="5">Zn(2)-C6 fungal-type domain-containing protein</fullName>
    </recommendedName>
</protein>
<evidence type="ECO:0000256" key="3">
    <source>
        <dbReference type="SAM" id="Coils"/>
    </source>
</evidence>
<proteinExistence type="predicted"/>
<dbReference type="SUPFAM" id="SSF57701">
    <property type="entry name" value="Zn2/Cys6 DNA-binding domain"/>
    <property type="match status" value="1"/>
</dbReference>